<sequence>MKITSIRHDKDAGREMMTVYDADVLMKKMKTETRDGYVTGLRTVIPQLEGTESAFSHIDKLPRVYPAVECARTKDGGRRMKRYNGLVQLEVKKLAGLAEAELVKRQAMLLPQTFAAFCGSSGRSVKIWVCFALPDGNLPKREQEAALFHAHAYRLAVSCYQPLFPFPITLKEPSLMQSCRMTLDEHPGYNPHAVPFCLEQPFSMPGEQTFRQRQLAEKNPLLRLEPGFETSQTFTMLFETALDKALRDMENWRRGNNLQPLLVRLAEYCYKAGIPEEEVVRQTIIHYYAQAEQQTVRTMVHNIYQESKGFGSKTILTPEQDTALRLEEFMERRYEFRYNTVLNDLEYRQRNSIHFYFRPVDRRVRNTVAINALKEGIRAWDRDVERYLTSEYVSLYNPVEEYLCSVGRWDGKDRIRALANLVPCNNPHWRELFYRWFLSMVAHWRGLDRQHGNSTSPLLVGAQGYRKSTYCRIILPPELRFGYTDSLDFKSKQDAERYLGRFLLVNLDEFDQISSNQQGFLKHLLQKPVANLRKPYGSTIQEVRRYASFIGTSNQMDLLTDPSGSRRFICIEVTAPIDTNVTINYKQLYAQAMDAIYKGERYWLNDEDEAILKETNRDFEQVSPLEQLFHCYFRVTEEEREGEWLTAMEIFNYLQQKTRDKLSVSKIGHFGRSLKKLDIPCKKTNRGTVYHLVRLG</sequence>
<evidence type="ECO:0000259" key="2">
    <source>
        <dbReference type="Pfam" id="PF08800"/>
    </source>
</evidence>
<dbReference type="Pfam" id="PF08800">
    <property type="entry name" value="BT4734-like_N"/>
    <property type="match status" value="1"/>
</dbReference>
<evidence type="ECO:0000313" key="4">
    <source>
        <dbReference type="EMBL" id="ALJ62236.1"/>
    </source>
</evidence>
<dbReference type="InterPro" id="IPR007936">
    <property type="entry name" value="VapE-like_dom"/>
</dbReference>
<dbReference type="InterPro" id="IPR027417">
    <property type="entry name" value="P-loop_NTPase"/>
</dbReference>
<protein>
    <recommendedName>
        <fullName evidence="6">Helicase</fullName>
    </recommendedName>
</protein>
<dbReference type="InterPro" id="IPR024450">
    <property type="entry name" value="DUF3874"/>
</dbReference>
<dbReference type="Pfam" id="PF05272">
    <property type="entry name" value="VapE-like_dom"/>
    <property type="match status" value="1"/>
</dbReference>
<dbReference type="Pfam" id="PF12990">
    <property type="entry name" value="DUF3874"/>
    <property type="match status" value="1"/>
</dbReference>
<evidence type="ECO:0000313" key="5">
    <source>
        <dbReference type="Proteomes" id="UP000061809"/>
    </source>
</evidence>
<gene>
    <name evidence="4" type="ORF">BcellWH2_05027</name>
</gene>
<dbReference type="Proteomes" id="UP000061809">
    <property type="component" value="Chromosome"/>
</dbReference>
<dbReference type="PANTHER" id="PTHR34985">
    <property type="entry name" value="SLR0554 PROTEIN"/>
    <property type="match status" value="1"/>
</dbReference>
<evidence type="ECO:0000259" key="1">
    <source>
        <dbReference type="Pfam" id="PF05272"/>
    </source>
</evidence>
<accession>A0A0P0G375</accession>
<feature type="domain" description="BT4734-like N-terminal" evidence="2">
    <location>
        <begin position="57"/>
        <end position="187"/>
    </location>
</feature>
<feature type="domain" description="DUF3874" evidence="3">
    <location>
        <begin position="623"/>
        <end position="691"/>
    </location>
</feature>
<dbReference type="InterPro" id="IPR014907">
    <property type="entry name" value="BT4734-like_N"/>
</dbReference>
<feature type="domain" description="Virulence-associated protein E-like" evidence="1">
    <location>
        <begin position="406"/>
        <end position="620"/>
    </location>
</feature>
<dbReference type="KEGG" id="bcel:BcellWH2_05027"/>
<dbReference type="EMBL" id="CP012801">
    <property type="protein sequence ID" value="ALJ62236.1"/>
    <property type="molecule type" value="Genomic_DNA"/>
</dbReference>
<organism evidence="4 5">
    <name type="scientific">Bacteroides cellulosilyticus</name>
    <dbReference type="NCBI Taxonomy" id="246787"/>
    <lineage>
        <taxon>Bacteria</taxon>
        <taxon>Pseudomonadati</taxon>
        <taxon>Bacteroidota</taxon>
        <taxon>Bacteroidia</taxon>
        <taxon>Bacteroidales</taxon>
        <taxon>Bacteroidaceae</taxon>
        <taxon>Bacteroides</taxon>
    </lineage>
</organism>
<evidence type="ECO:0008006" key="6">
    <source>
        <dbReference type="Google" id="ProtNLM"/>
    </source>
</evidence>
<dbReference type="RefSeq" id="WP_029426728.1">
    <property type="nucleotide sequence ID" value="NZ_CP012801.1"/>
</dbReference>
<dbReference type="AlphaFoldDB" id="A0A0P0G375"/>
<dbReference type="SUPFAM" id="SSF52540">
    <property type="entry name" value="P-loop containing nucleoside triphosphate hydrolases"/>
    <property type="match status" value="1"/>
</dbReference>
<dbReference type="PATRIC" id="fig|246787.4.peg.5191"/>
<evidence type="ECO:0000259" key="3">
    <source>
        <dbReference type="Pfam" id="PF12990"/>
    </source>
</evidence>
<proteinExistence type="predicted"/>
<dbReference type="PANTHER" id="PTHR34985:SF1">
    <property type="entry name" value="SLR0554 PROTEIN"/>
    <property type="match status" value="1"/>
</dbReference>
<name>A0A0P0G375_9BACE</name>
<reference evidence="4 5" key="1">
    <citation type="journal article" date="2015" name="Science">
        <title>Genetic determinants of in vivo fitness and diet responsiveness in multiple human gut Bacteroides.</title>
        <authorList>
            <person name="Wu M."/>
            <person name="McNulty N.P."/>
            <person name="Rodionov D.A."/>
            <person name="Khoroshkin M.S."/>
            <person name="Griffin N.W."/>
            <person name="Cheng J."/>
            <person name="Latreille P."/>
            <person name="Kerstetter R.A."/>
            <person name="Terrapon N."/>
            <person name="Henrissat B."/>
            <person name="Osterman A.L."/>
            <person name="Gordon J.I."/>
        </authorList>
    </citation>
    <scope>NUCLEOTIDE SEQUENCE [LARGE SCALE GENOMIC DNA]</scope>
    <source>
        <strain evidence="4 5">WH2</strain>
    </source>
</reference>